<dbReference type="NCBIfam" id="NF004051">
    <property type="entry name" value="PRK05571.1"/>
    <property type="match status" value="1"/>
</dbReference>
<evidence type="ECO:0000256" key="1">
    <source>
        <dbReference type="ARBA" id="ARBA00008754"/>
    </source>
</evidence>
<evidence type="ECO:0000313" key="3">
    <source>
        <dbReference type="EMBL" id="RZF22749.1"/>
    </source>
</evidence>
<accession>A0ABY0IML0</accession>
<dbReference type="InterPro" id="IPR004785">
    <property type="entry name" value="RpiB"/>
</dbReference>
<gene>
    <name evidence="3" type="primary">rpiB</name>
    <name evidence="3" type="ORF">DAY19_02955</name>
</gene>
<dbReference type="GO" id="GO:0004751">
    <property type="term" value="F:ribose-5-phosphate isomerase activity"/>
    <property type="evidence" value="ECO:0007669"/>
    <property type="project" value="UniProtKB-EC"/>
</dbReference>
<dbReference type="PANTHER" id="PTHR30345:SF0">
    <property type="entry name" value="DNA DAMAGE-REPAIR_TOLERATION PROTEIN DRT102"/>
    <property type="match status" value="1"/>
</dbReference>
<dbReference type="SUPFAM" id="SSF89623">
    <property type="entry name" value="Ribose/Galactose isomerase RpiB/AlsB"/>
    <property type="match status" value="1"/>
</dbReference>
<keyword evidence="4" id="KW-1185">Reference proteome</keyword>
<dbReference type="EMBL" id="QDKL01000001">
    <property type="protein sequence ID" value="RZF22749.1"/>
    <property type="molecule type" value="Genomic_DNA"/>
</dbReference>
<dbReference type="InterPro" id="IPR003500">
    <property type="entry name" value="RpiB_LacA_LacB"/>
</dbReference>
<dbReference type="PANTHER" id="PTHR30345">
    <property type="entry name" value="RIBOSE-5-PHOSPHATE ISOMERASE B"/>
    <property type="match status" value="1"/>
</dbReference>
<comment type="caution">
    <text evidence="3">The sequence shown here is derived from an EMBL/GenBank/DDBJ whole genome shotgun (WGS) entry which is preliminary data.</text>
</comment>
<dbReference type="RefSeq" id="WP_114705694.1">
    <property type="nucleotide sequence ID" value="NZ_QDKL01000001.1"/>
</dbReference>
<dbReference type="NCBIfam" id="TIGR00689">
    <property type="entry name" value="rpiB_lacA_lacB"/>
    <property type="match status" value="1"/>
</dbReference>
<organism evidence="3 4">
    <name type="scientific">Halobacteriovorax vibrionivorans</name>
    <dbReference type="NCBI Taxonomy" id="2152716"/>
    <lineage>
        <taxon>Bacteria</taxon>
        <taxon>Pseudomonadati</taxon>
        <taxon>Bdellovibrionota</taxon>
        <taxon>Bacteriovoracia</taxon>
        <taxon>Bacteriovoracales</taxon>
        <taxon>Halobacteriovoraceae</taxon>
        <taxon>Halobacteriovorax</taxon>
    </lineage>
</organism>
<reference evidence="4" key="1">
    <citation type="journal article" date="2019" name="Int. J. Syst. Evol. Microbiol.">
        <title>Halobacteriovorax valvorus sp. nov., a novel prokaryotic predator isolated from coastal seawater of China.</title>
        <authorList>
            <person name="Chen M.-X."/>
        </authorList>
    </citation>
    <scope>NUCLEOTIDE SEQUENCE [LARGE SCALE GENOMIC DNA]</scope>
    <source>
        <strain evidence="4">BL9</strain>
    </source>
</reference>
<dbReference type="Gene3D" id="3.40.1400.10">
    <property type="entry name" value="Sugar-phosphate isomerase, RpiB/LacA/LacB"/>
    <property type="match status" value="1"/>
</dbReference>
<proteinExistence type="inferred from homology"/>
<dbReference type="InterPro" id="IPR036569">
    <property type="entry name" value="RpiB_LacA_LacB_sf"/>
</dbReference>
<name>A0ABY0IML0_9BACT</name>
<dbReference type="Pfam" id="PF02502">
    <property type="entry name" value="LacAB_rpiB"/>
    <property type="match status" value="1"/>
</dbReference>
<dbReference type="PIRSF" id="PIRSF005384">
    <property type="entry name" value="RpiB_LacA_B"/>
    <property type="match status" value="1"/>
</dbReference>
<keyword evidence="2 3" id="KW-0413">Isomerase</keyword>
<dbReference type="Proteomes" id="UP000443582">
    <property type="component" value="Unassembled WGS sequence"/>
</dbReference>
<evidence type="ECO:0000256" key="2">
    <source>
        <dbReference type="ARBA" id="ARBA00023235"/>
    </source>
</evidence>
<comment type="similarity">
    <text evidence="1">Belongs to the LacAB/RpiB family.</text>
</comment>
<dbReference type="EC" id="5.3.1.6" evidence="3"/>
<evidence type="ECO:0000313" key="4">
    <source>
        <dbReference type="Proteomes" id="UP000443582"/>
    </source>
</evidence>
<protein>
    <submittedName>
        <fullName evidence="3">Ribose 5-phosphate isomerase B</fullName>
        <ecNumber evidence="3">5.3.1.6</ecNumber>
    </submittedName>
</protein>
<sequence length="146" mass="16113">MSKKIFLATDHGAFEQKESVKKFLISEGYDVEDLGTHSTESCHYPEYAIALAKAVQKEGRGVLLCGSGIGVSMVANKFKGIRAALCHTEDDARLSREHNNSNVICFGGRISNSEEIIAMTKIWLATEFEGGRHKTRIDMFSDLGEN</sequence>
<dbReference type="NCBIfam" id="TIGR01120">
    <property type="entry name" value="rpiB"/>
    <property type="match status" value="1"/>
</dbReference>